<proteinExistence type="predicted"/>
<dbReference type="WBParaSite" id="RSKR_0000984700.1">
    <property type="protein sequence ID" value="RSKR_0000984700.1"/>
    <property type="gene ID" value="RSKR_0000984700"/>
</dbReference>
<evidence type="ECO:0000313" key="1">
    <source>
        <dbReference type="Proteomes" id="UP000095286"/>
    </source>
</evidence>
<reference evidence="2" key="1">
    <citation type="submission" date="2016-11" db="UniProtKB">
        <authorList>
            <consortium name="WormBaseParasite"/>
        </authorList>
    </citation>
    <scope>IDENTIFICATION</scope>
    <source>
        <strain evidence="2">KR3021</strain>
    </source>
</reference>
<evidence type="ECO:0000313" key="2">
    <source>
        <dbReference type="WBParaSite" id="RSKR_0000984700.1"/>
    </source>
</evidence>
<organism evidence="1 2">
    <name type="scientific">Rhabditophanes sp. KR3021</name>
    <dbReference type="NCBI Taxonomy" id="114890"/>
    <lineage>
        <taxon>Eukaryota</taxon>
        <taxon>Metazoa</taxon>
        <taxon>Ecdysozoa</taxon>
        <taxon>Nematoda</taxon>
        <taxon>Chromadorea</taxon>
        <taxon>Rhabditida</taxon>
        <taxon>Tylenchina</taxon>
        <taxon>Panagrolaimomorpha</taxon>
        <taxon>Strongyloidoidea</taxon>
        <taxon>Alloionematidae</taxon>
        <taxon>Rhabditophanes</taxon>
    </lineage>
</organism>
<protein>
    <submittedName>
        <fullName evidence="2">GST C-terminal domain-containing protein</fullName>
    </submittedName>
</protein>
<sequence length="251" mass="29585">MALYILWLYSDSHANLINGDPYGQELYMLLRLLSDSKLLAFEVRTVEPNKISDENRKKFIDSIPGITLANNTVALSHPDDLLNHFYNTYRHSQIMEVDTLTRTTVEDFFRHFCYYIKNVANDEENLTYELHRINSLLKDRKKRYLVEDYPTHYDATVLSRLHSLRVAGLFFNGFQIKPYFSHLWDYLIQGYQLDAFTSTCPSDQNIILFWSRKDGIKPITLNTRLKMLTSKPLYSFELEPVVFELEQKFGL</sequence>
<name>A0AC35UBR3_9BILA</name>
<accession>A0AC35UBR3</accession>
<dbReference type="Proteomes" id="UP000095286">
    <property type="component" value="Unplaced"/>
</dbReference>